<proteinExistence type="predicted"/>
<sequence length="183" mass="20412">MLSKRLQDKVYESSDLKIPAVQEWLHDISYAEEFWNSIAGFVLPDLARVGKDAIAAKENWVVTQPLSGTPWPSIYVSIDVIVNQETPPHLDKVSASSLLDLLVSLGTHDAQFHILDLGSIFGYQPGTMIYLAGKLLCHSVPKWENGERIALAHYMKDAVHNKFGVARPAFTQQKDLLGRFLPS</sequence>
<evidence type="ECO:0000313" key="1">
    <source>
        <dbReference type="EMBL" id="KIK18545.1"/>
    </source>
</evidence>
<dbReference type="EMBL" id="KN833802">
    <property type="protein sequence ID" value="KIK18545.1"/>
    <property type="molecule type" value="Genomic_DNA"/>
</dbReference>
<protein>
    <submittedName>
        <fullName evidence="1">Unplaced genomic scaffold scaffold_118, whole genome shotgun sequence</fullName>
    </submittedName>
</protein>
<dbReference type="Proteomes" id="UP000054018">
    <property type="component" value="Unassembled WGS sequence"/>
</dbReference>
<reference evidence="2" key="2">
    <citation type="submission" date="2015-01" db="EMBL/GenBank/DDBJ databases">
        <title>Evolutionary Origins and Diversification of the Mycorrhizal Mutualists.</title>
        <authorList>
            <consortium name="DOE Joint Genome Institute"/>
            <consortium name="Mycorrhizal Genomics Consortium"/>
            <person name="Kohler A."/>
            <person name="Kuo A."/>
            <person name="Nagy L.G."/>
            <person name="Floudas D."/>
            <person name="Copeland A."/>
            <person name="Barry K.W."/>
            <person name="Cichocki N."/>
            <person name="Veneault-Fourrey C."/>
            <person name="LaButti K."/>
            <person name="Lindquist E.A."/>
            <person name="Lipzen A."/>
            <person name="Lundell T."/>
            <person name="Morin E."/>
            <person name="Murat C."/>
            <person name="Riley R."/>
            <person name="Ohm R."/>
            <person name="Sun H."/>
            <person name="Tunlid A."/>
            <person name="Henrissat B."/>
            <person name="Grigoriev I.V."/>
            <person name="Hibbett D.S."/>
            <person name="Martin F."/>
        </authorList>
    </citation>
    <scope>NUCLEOTIDE SEQUENCE [LARGE SCALE GENOMIC DNA]</scope>
    <source>
        <strain evidence="2">441</strain>
    </source>
</reference>
<accession>A0A0C9Y1J6</accession>
<dbReference type="AlphaFoldDB" id="A0A0C9Y1J6"/>
<name>A0A0C9Y1J6_9AGAM</name>
<dbReference type="OrthoDB" id="3200752at2759"/>
<evidence type="ECO:0000313" key="2">
    <source>
        <dbReference type="Proteomes" id="UP000054018"/>
    </source>
</evidence>
<dbReference type="Gene3D" id="3.60.130.30">
    <property type="match status" value="1"/>
</dbReference>
<keyword evidence="2" id="KW-1185">Reference proteome</keyword>
<organism evidence="1 2">
    <name type="scientific">Pisolithus microcarpus 441</name>
    <dbReference type="NCBI Taxonomy" id="765257"/>
    <lineage>
        <taxon>Eukaryota</taxon>
        <taxon>Fungi</taxon>
        <taxon>Dikarya</taxon>
        <taxon>Basidiomycota</taxon>
        <taxon>Agaricomycotina</taxon>
        <taxon>Agaricomycetes</taxon>
        <taxon>Agaricomycetidae</taxon>
        <taxon>Boletales</taxon>
        <taxon>Sclerodermatineae</taxon>
        <taxon>Pisolithaceae</taxon>
        <taxon>Pisolithus</taxon>
    </lineage>
</organism>
<reference evidence="1 2" key="1">
    <citation type="submission" date="2014-04" db="EMBL/GenBank/DDBJ databases">
        <authorList>
            <consortium name="DOE Joint Genome Institute"/>
            <person name="Kuo A."/>
            <person name="Kohler A."/>
            <person name="Costa M.D."/>
            <person name="Nagy L.G."/>
            <person name="Floudas D."/>
            <person name="Copeland A."/>
            <person name="Barry K.W."/>
            <person name="Cichocki N."/>
            <person name="Veneault-Fourrey C."/>
            <person name="LaButti K."/>
            <person name="Lindquist E.A."/>
            <person name="Lipzen A."/>
            <person name="Lundell T."/>
            <person name="Morin E."/>
            <person name="Murat C."/>
            <person name="Sun H."/>
            <person name="Tunlid A."/>
            <person name="Henrissat B."/>
            <person name="Grigoriev I.V."/>
            <person name="Hibbett D.S."/>
            <person name="Martin F."/>
            <person name="Nordberg H.P."/>
            <person name="Cantor M.N."/>
            <person name="Hua S.X."/>
        </authorList>
    </citation>
    <scope>NUCLEOTIDE SEQUENCE [LARGE SCALE GENOMIC DNA]</scope>
    <source>
        <strain evidence="1 2">441</strain>
    </source>
</reference>
<gene>
    <name evidence="1" type="ORF">PISMIDRAFT_109202</name>
</gene>
<dbReference type="HOGENOM" id="CLU_039070_2_0_1"/>